<name>A0A1S4ACH4_TOBAC</name>
<dbReference type="AlphaFoldDB" id="A0A1S4ACH4"/>
<keyword evidence="1" id="KW-1185">Reference proteome</keyword>
<protein>
    <submittedName>
        <fullName evidence="2">Uncharacterized protein</fullName>
    </submittedName>
</protein>
<accession>A0A1S4ACH4</accession>
<proteinExistence type="predicted"/>
<evidence type="ECO:0000313" key="2">
    <source>
        <dbReference type="RefSeq" id="XP_016474306.1"/>
    </source>
</evidence>
<dbReference type="PaxDb" id="4097-A0A1S4ACH4"/>
<dbReference type="OrthoDB" id="1752032at2759"/>
<reference evidence="1" key="1">
    <citation type="journal article" date="2014" name="Nat. Commun.">
        <title>The tobacco genome sequence and its comparison with those of tomato and potato.</title>
        <authorList>
            <person name="Sierro N."/>
            <person name="Battey J.N."/>
            <person name="Ouadi S."/>
            <person name="Bakaher N."/>
            <person name="Bovet L."/>
            <person name="Willig A."/>
            <person name="Goepfert S."/>
            <person name="Peitsch M.C."/>
            <person name="Ivanov N.V."/>
        </authorList>
    </citation>
    <scope>NUCLEOTIDE SEQUENCE [LARGE SCALE GENOMIC DNA]</scope>
</reference>
<organism evidence="1 2">
    <name type="scientific">Nicotiana tabacum</name>
    <name type="common">Common tobacco</name>
    <dbReference type="NCBI Taxonomy" id="4097"/>
    <lineage>
        <taxon>Eukaryota</taxon>
        <taxon>Viridiplantae</taxon>
        <taxon>Streptophyta</taxon>
        <taxon>Embryophyta</taxon>
        <taxon>Tracheophyta</taxon>
        <taxon>Spermatophyta</taxon>
        <taxon>Magnoliopsida</taxon>
        <taxon>eudicotyledons</taxon>
        <taxon>Gunneridae</taxon>
        <taxon>Pentapetalae</taxon>
        <taxon>asterids</taxon>
        <taxon>lamiids</taxon>
        <taxon>Solanales</taxon>
        <taxon>Solanaceae</taxon>
        <taxon>Nicotianoideae</taxon>
        <taxon>Nicotianeae</taxon>
        <taxon>Nicotiana</taxon>
    </lineage>
</organism>
<dbReference type="KEGG" id="nta:107796091"/>
<dbReference type="RefSeq" id="XP_016474306.1">
    <property type="nucleotide sequence ID" value="XM_016618820.1"/>
</dbReference>
<gene>
    <name evidence="2" type="primary">LOC107796091</name>
</gene>
<evidence type="ECO:0000313" key="1">
    <source>
        <dbReference type="Proteomes" id="UP000790787"/>
    </source>
</evidence>
<dbReference type="Proteomes" id="UP000790787">
    <property type="component" value="Chromosome 9"/>
</dbReference>
<sequence length="248" mass="27546">MPGRPKRCRRRAKDEPRKKFGKLSKKGVKRTCSKCHQLGHNKSAYKSGPTMRDATQASNPTQRNHPTTSATTMPSIPSSICEDISAVKRSGQSQSSSTSRGRRRGLGREYFRSDAAVIGGRGTSNANPSIQQVHETQQAKRPRQSGFGIYQDTMTGRSILNVRWFYTSVSLFYVSIAKFSILQPTAPSKRVIAHGTFKHASVININLGFKPNGLKWKGKKAVTTSQLQWMSVARNIRSSSQPMEGKNY</sequence>
<reference evidence="2" key="2">
    <citation type="submission" date="2025-08" db="UniProtKB">
        <authorList>
            <consortium name="RefSeq"/>
        </authorList>
    </citation>
    <scope>IDENTIFICATION</scope>
</reference>
<dbReference type="GeneID" id="107796091"/>